<dbReference type="AlphaFoldDB" id="A0A450TQ28"/>
<dbReference type="EMBL" id="CAADEZ010000551">
    <property type="protein sequence ID" value="VFJ70497.1"/>
    <property type="molecule type" value="Genomic_DNA"/>
</dbReference>
<dbReference type="EMBL" id="CAADFL010000338">
    <property type="protein sequence ID" value="VFK14752.1"/>
    <property type="molecule type" value="Genomic_DNA"/>
</dbReference>
<organism evidence="1">
    <name type="scientific">Candidatus Kentrum sp. FM</name>
    <dbReference type="NCBI Taxonomy" id="2126340"/>
    <lineage>
        <taxon>Bacteria</taxon>
        <taxon>Pseudomonadati</taxon>
        <taxon>Pseudomonadota</taxon>
        <taxon>Gammaproteobacteria</taxon>
        <taxon>Candidatus Kentrum</taxon>
    </lineage>
</organism>
<dbReference type="InterPro" id="IPR010235">
    <property type="entry name" value="HepT"/>
</dbReference>
<dbReference type="NCBIfam" id="TIGR01987">
    <property type="entry name" value="HI0074"/>
    <property type="match status" value="1"/>
</dbReference>
<evidence type="ECO:0000313" key="2">
    <source>
        <dbReference type="EMBL" id="VFJ70497.1"/>
    </source>
</evidence>
<dbReference type="Pfam" id="PF08780">
    <property type="entry name" value="NTase_sub_bind"/>
    <property type="match status" value="1"/>
</dbReference>
<dbReference type="SUPFAM" id="SSF81593">
    <property type="entry name" value="Nucleotidyltransferase substrate binding subunit/domain"/>
    <property type="match status" value="1"/>
</dbReference>
<keyword evidence="1" id="KW-0808">Transferase</keyword>
<protein>
    <submittedName>
        <fullName evidence="1">Nucleotidyltransferase substrate binding protein, HI0074 family</fullName>
    </submittedName>
</protein>
<accession>A0A450TQ28</accession>
<proteinExistence type="predicted"/>
<name>A0A450TQ28_9GAMM</name>
<dbReference type="Gene3D" id="1.20.120.330">
    <property type="entry name" value="Nucleotidyltransferases domain 2"/>
    <property type="match status" value="1"/>
</dbReference>
<evidence type="ECO:0000313" key="3">
    <source>
        <dbReference type="EMBL" id="VFK14752.1"/>
    </source>
</evidence>
<gene>
    <name evidence="2" type="ORF">BECKFM1743A_GA0114220_105512</name>
    <name evidence="3" type="ORF">BECKFM1743B_GA0114221_103384</name>
    <name evidence="1" type="ORF">BECKFM1743C_GA0114222_105432</name>
</gene>
<evidence type="ECO:0000313" key="1">
    <source>
        <dbReference type="EMBL" id="VFJ70128.1"/>
    </source>
</evidence>
<reference evidence="1" key="1">
    <citation type="submission" date="2019-02" db="EMBL/GenBank/DDBJ databases">
        <authorList>
            <person name="Gruber-Vodicka R. H."/>
            <person name="Seah K. B. B."/>
        </authorList>
    </citation>
    <scope>NUCLEOTIDE SEQUENCE</scope>
    <source>
        <strain evidence="2">BECK_BZ163</strain>
        <strain evidence="3">BECK_BZ164</strain>
        <strain evidence="1">BECK_BZ165</strain>
    </source>
</reference>
<dbReference type="GO" id="GO:0016740">
    <property type="term" value="F:transferase activity"/>
    <property type="evidence" value="ECO:0007669"/>
    <property type="project" value="UniProtKB-KW"/>
</dbReference>
<dbReference type="EMBL" id="CAADFA010000543">
    <property type="protein sequence ID" value="VFJ70128.1"/>
    <property type="molecule type" value="Genomic_DNA"/>
</dbReference>
<sequence length="135" mass="15997">MDIRWKQRFDNYRLALGRLSDAVALGMQRPLSDLERQGLIKAFEFTHELAWNVMKDYFEYQGNTNITGSRDAFREAFRRGLITDGQSWMETIASRNRSSHTYDEQTASRLAQMISNRYLALFQRFEDRMKELDNV</sequence>